<sequence>MKPLVLVVDDDEDDLWLMQKAMLEIGGTCQLNPFSDAASLLTYLDTAVTVPNLILIDYHLPRMDGLELTELLRSRPALKTVPFAWMSSEIDPNWEVRCRELDVAWCWVKPTDYTAWQEFVQQICGPLFASRSE</sequence>
<protein>
    <submittedName>
        <fullName evidence="4">Response regulator</fullName>
    </submittedName>
</protein>
<dbReference type="OrthoDB" id="9806105at2"/>
<dbReference type="Pfam" id="PF00072">
    <property type="entry name" value="Response_reg"/>
    <property type="match status" value="1"/>
</dbReference>
<comment type="caution">
    <text evidence="4">The sequence shown here is derived from an EMBL/GenBank/DDBJ whole genome shotgun (WGS) entry which is preliminary data.</text>
</comment>
<name>A0A368JQI4_9BACT</name>
<keyword evidence="1 2" id="KW-0597">Phosphoprotein</keyword>
<dbReference type="PANTHER" id="PTHR44591">
    <property type="entry name" value="STRESS RESPONSE REGULATOR PROTEIN 1"/>
    <property type="match status" value="1"/>
</dbReference>
<feature type="domain" description="Response regulatory" evidence="3">
    <location>
        <begin position="4"/>
        <end position="124"/>
    </location>
</feature>
<dbReference type="InterPro" id="IPR050595">
    <property type="entry name" value="Bact_response_regulator"/>
</dbReference>
<dbReference type="Proteomes" id="UP000253383">
    <property type="component" value="Unassembled WGS sequence"/>
</dbReference>
<proteinExistence type="predicted"/>
<gene>
    <name evidence="4" type="ORF">DUE52_15345</name>
</gene>
<keyword evidence="5" id="KW-1185">Reference proteome</keyword>
<evidence type="ECO:0000256" key="2">
    <source>
        <dbReference type="PROSITE-ProRule" id="PRU00169"/>
    </source>
</evidence>
<dbReference type="InterPro" id="IPR011006">
    <property type="entry name" value="CheY-like_superfamily"/>
</dbReference>
<evidence type="ECO:0000313" key="4">
    <source>
        <dbReference type="EMBL" id="RCR68853.1"/>
    </source>
</evidence>
<dbReference type="AlphaFoldDB" id="A0A368JQI4"/>
<accession>A0A368JQI4</accession>
<evidence type="ECO:0000313" key="5">
    <source>
        <dbReference type="Proteomes" id="UP000253383"/>
    </source>
</evidence>
<dbReference type="PROSITE" id="PS50110">
    <property type="entry name" value="RESPONSE_REGULATORY"/>
    <property type="match status" value="1"/>
</dbReference>
<dbReference type="RefSeq" id="WP_114406902.1">
    <property type="nucleotide sequence ID" value="NZ_QOWE01000011.1"/>
</dbReference>
<evidence type="ECO:0000256" key="1">
    <source>
        <dbReference type="ARBA" id="ARBA00022553"/>
    </source>
</evidence>
<dbReference type="Gene3D" id="3.40.50.2300">
    <property type="match status" value="1"/>
</dbReference>
<dbReference type="GO" id="GO:0000160">
    <property type="term" value="P:phosphorelay signal transduction system"/>
    <property type="evidence" value="ECO:0007669"/>
    <property type="project" value="InterPro"/>
</dbReference>
<dbReference type="SMART" id="SM00448">
    <property type="entry name" value="REC"/>
    <property type="match status" value="1"/>
</dbReference>
<organism evidence="4 5">
    <name type="scientific">Larkinella punicea</name>
    <dbReference type="NCBI Taxonomy" id="2315727"/>
    <lineage>
        <taxon>Bacteria</taxon>
        <taxon>Pseudomonadati</taxon>
        <taxon>Bacteroidota</taxon>
        <taxon>Cytophagia</taxon>
        <taxon>Cytophagales</taxon>
        <taxon>Spirosomataceae</taxon>
        <taxon>Larkinella</taxon>
    </lineage>
</organism>
<dbReference type="EMBL" id="QOWE01000011">
    <property type="protein sequence ID" value="RCR68853.1"/>
    <property type="molecule type" value="Genomic_DNA"/>
</dbReference>
<dbReference type="InterPro" id="IPR001789">
    <property type="entry name" value="Sig_transdc_resp-reg_receiver"/>
</dbReference>
<dbReference type="PANTHER" id="PTHR44591:SF23">
    <property type="entry name" value="CHEY SUBFAMILY"/>
    <property type="match status" value="1"/>
</dbReference>
<evidence type="ECO:0000259" key="3">
    <source>
        <dbReference type="PROSITE" id="PS50110"/>
    </source>
</evidence>
<reference evidence="4 5" key="1">
    <citation type="submission" date="2018-07" db="EMBL/GenBank/DDBJ databases">
        <title>Genome analysis of Larkinella rosea.</title>
        <authorList>
            <person name="Zhou Z."/>
            <person name="Wang G."/>
        </authorList>
    </citation>
    <scope>NUCLEOTIDE SEQUENCE [LARGE SCALE GENOMIC DNA]</scope>
    <source>
        <strain evidence="5">zzj9</strain>
    </source>
</reference>
<dbReference type="SUPFAM" id="SSF52172">
    <property type="entry name" value="CheY-like"/>
    <property type="match status" value="1"/>
</dbReference>
<feature type="modified residue" description="4-aspartylphosphate" evidence="2">
    <location>
        <position position="57"/>
    </location>
</feature>